<feature type="domain" description="Carrier" evidence="1">
    <location>
        <begin position="1"/>
        <end position="69"/>
    </location>
</feature>
<proteinExistence type="predicted"/>
<dbReference type="InterPro" id="IPR036736">
    <property type="entry name" value="ACP-like_sf"/>
</dbReference>
<dbReference type="Gene3D" id="1.10.1200.10">
    <property type="entry name" value="ACP-like"/>
    <property type="match status" value="1"/>
</dbReference>
<dbReference type="Pfam" id="PF00550">
    <property type="entry name" value="PP-binding"/>
    <property type="match status" value="1"/>
</dbReference>
<dbReference type="InterPro" id="IPR009081">
    <property type="entry name" value="PP-bd_ACP"/>
</dbReference>
<name>A0ABM7R8G2_9BACT</name>
<gene>
    <name evidence="2" type="ORF">HAHE_12210</name>
</gene>
<organism evidence="2 3">
    <name type="scientific">Haloferula helveola</name>
    <dbReference type="NCBI Taxonomy" id="490095"/>
    <lineage>
        <taxon>Bacteria</taxon>
        <taxon>Pseudomonadati</taxon>
        <taxon>Verrucomicrobiota</taxon>
        <taxon>Verrucomicrobiia</taxon>
        <taxon>Verrucomicrobiales</taxon>
        <taxon>Verrucomicrobiaceae</taxon>
        <taxon>Haloferula</taxon>
    </lineage>
</organism>
<dbReference type="EMBL" id="AP024702">
    <property type="protein sequence ID" value="BCX47313.1"/>
    <property type="molecule type" value="Genomic_DNA"/>
</dbReference>
<dbReference type="PROSITE" id="PS50075">
    <property type="entry name" value="CARRIER"/>
    <property type="match status" value="1"/>
</dbReference>
<accession>A0ABM7R8G2</accession>
<evidence type="ECO:0000259" key="1">
    <source>
        <dbReference type="PROSITE" id="PS50075"/>
    </source>
</evidence>
<dbReference type="Proteomes" id="UP001374893">
    <property type="component" value="Chromosome"/>
</dbReference>
<evidence type="ECO:0000313" key="3">
    <source>
        <dbReference type="Proteomes" id="UP001374893"/>
    </source>
</evidence>
<dbReference type="SUPFAM" id="SSF47336">
    <property type="entry name" value="ACP-like"/>
    <property type="match status" value="1"/>
</dbReference>
<sequence length="69" mass="7356">MLEEEQLLELPAGADGETDLFEAGLDSMAVMQLIVVIEERWGAVLGAADVGRDTIGTPARMAATINARR</sequence>
<reference evidence="2 3" key="1">
    <citation type="submission" date="2021-06" db="EMBL/GenBank/DDBJ databases">
        <title>Complete genome of Haloferula helveola possessing various polysaccharide degrading enzymes.</title>
        <authorList>
            <person name="Takami H."/>
            <person name="Huang C."/>
            <person name="Hamasaki K."/>
        </authorList>
    </citation>
    <scope>NUCLEOTIDE SEQUENCE [LARGE SCALE GENOMIC DNA]</scope>
    <source>
        <strain evidence="2 3">CN-1</strain>
    </source>
</reference>
<protein>
    <submittedName>
        <fullName evidence="2">D-alanine--poly(Phosphoribitol)ligase subunit 2</fullName>
    </submittedName>
</protein>
<keyword evidence="3" id="KW-1185">Reference proteome</keyword>
<evidence type="ECO:0000313" key="2">
    <source>
        <dbReference type="EMBL" id="BCX47313.1"/>
    </source>
</evidence>